<evidence type="ECO:0000256" key="5">
    <source>
        <dbReference type="ARBA" id="ARBA00010185"/>
    </source>
</evidence>
<feature type="transmembrane region" description="Helical" evidence="19">
    <location>
        <begin position="152"/>
        <end position="169"/>
    </location>
</feature>
<organism evidence="20">
    <name type="scientific">Aquifex aeolicus</name>
    <dbReference type="NCBI Taxonomy" id="63363"/>
    <lineage>
        <taxon>Bacteria</taxon>
        <taxon>Pseudomonadati</taxon>
        <taxon>Aquificota</taxon>
        <taxon>Aquificia</taxon>
        <taxon>Aquificales</taxon>
        <taxon>Aquificaceae</taxon>
        <taxon>Aquifex</taxon>
    </lineage>
</organism>
<evidence type="ECO:0000313" key="20">
    <source>
        <dbReference type="EMBL" id="HHJ64205.1"/>
    </source>
</evidence>
<keyword evidence="17" id="KW-1208">Phospholipid metabolism</keyword>
<evidence type="ECO:0000256" key="17">
    <source>
        <dbReference type="ARBA" id="ARBA00023264"/>
    </source>
</evidence>
<gene>
    <name evidence="20" type="ORF">ENJ61_04780</name>
</gene>
<accession>A0A7C5L537</accession>
<comment type="pathway">
    <text evidence="3 18">Phospholipid metabolism; CDP-diacylglycerol biosynthesis; CDP-diacylglycerol from sn-glycerol 3-phosphate: step 3/3.</text>
</comment>
<comment type="catalytic activity">
    <reaction evidence="1 18">
        <text>a 1,2-diacyl-sn-glycero-3-phosphate + CTP + H(+) = a CDP-1,2-diacyl-sn-glycerol + diphosphate</text>
        <dbReference type="Rhea" id="RHEA:16229"/>
        <dbReference type="ChEBI" id="CHEBI:15378"/>
        <dbReference type="ChEBI" id="CHEBI:33019"/>
        <dbReference type="ChEBI" id="CHEBI:37563"/>
        <dbReference type="ChEBI" id="CHEBI:58332"/>
        <dbReference type="ChEBI" id="CHEBI:58608"/>
        <dbReference type="EC" id="2.7.7.41"/>
    </reaction>
</comment>
<evidence type="ECO:0000256" key="18">
    <source>
        <dbReference type="RuleBase" id="RU003938"/>
    </source>
</evidence>
<evidence type="ECO:0000256" key="4">
    <source>
        <dbReference type="ARBA" id="ARBA00005189"/>
    </source>
</evidence>
<evidence type="ECO:0000256" key="13">
    <source>
        <dbReference type="ARBA" id="ARBA00022989"/>
    </source>
</evidence>
<keyword evidence="11 18" id="KW-0812">Transmembrane</keyword>
<keyword evidence="16" id="KW-0594">Phospholipid biosynthesis</keyword>
<dbReference type="AlphaFoldDB" id="A0A7C5L537"/>
<evidence type="ECO:0000256" key="6">
    <source>
        <dbReference type="ARBA" id="ARBA00012487"/>
    </source>
</evidence>
<keyword evidence="14" id="KW-0443">Lipid metabolism</keyword>
<evidence type="ECO:0000256" key="14">
    <source>
        <dbReference type="ARBA" id="ARBA00023098"/>
    </source>
</evidence>
<evidence type="ECO:0000256" key="9">
    <source>
        <dbReference type="ARBA" id="ARBA00022516"/>
    </source>
</evidence>
<evidence type="ECO:0000256" key="2">
    <source>
        <dbReference type="ARBA" id="ARBA00004651"/>
    </source>
</evidence>
<feature type="transmembrane region" description="Helical" evidence="19">
    <location>
        <begin position="112"/>
        <end position="132"/>
    </location>
</feature>
<comment type="similarity">
    <text evidence="5 18">Belongs to the CDS family.</text>
</comment>
<dbReference type="PROSITE" id="PS01315">
    <property type="entry name" value="CDS"/>
    <property type="match status" value="1"/>
</dbReference>
<dbReference type="EC" id="2.7.7.41" evidence="6 18"/>
<evidence type="ECO:0000256" key="11">
    <source>
        <dbReference type="ARBA" id="ARBA00022692"/>
    </source>
</evidence>
<comment type="pathway">
    <text evidence="4">Lipid metabolism.</text>
</comment>
<evidence type="ECO:0000256" key="3">
    <source>
        <dbReference type="ARBA" id="ARBA00005119"/>
    </source>
</evidence>
<dbReference type="GO" id="GO:0016024">
    <property type="term" value="P:CDP-diacylglycerol biosynthetic process"/>
    <property type="evidence" value="ECO:0007669"/>
    <property type="project" value="UniProtKB-UniPathway"/>
</dbReference>
<evidence type="ECO:0000256" key="19">
    <source>
        <dbReference type="SAM" id="Phobius"/>
    </source>
</evidence>
<evidence type="ECO:0000256" key="7">
    <source>
        <dbReference type="ARBA" id="ARBA00019373"/>
    </source>
</evidence>
<evidence type="ECO:0000256" key="10">
    <source>
        <dbReference type="ARBA" id="ARBA00022679"/>
    </source>
</evidence>
<dbReference type="GO" id="GO:0005886">
    <property type="term" value="C:plasma membrane"/>
    <property type="evidence" value="ECO:0007669"/>
    <property type="project" value="UniProtKB-SubCell"/>
</dbReference>
<evidence type="ECO:0000256" key="15">
    <source>
        <dbReference type="ARBA" id="ARBA00023136"/>
    </source>
</evidence>
<comment type="subcellular location">
    <subcellularLocation>
        <location evidence="2">Cell membrane</location>
        <topology evidence="2">Multi-pass membrane protein</topology>
    </subcellularLocation>
</comment>
<feature type="transmembrane region" description="Helical" evidence="19">
    <location>
        <begin position="175"/>
        <end position="194"/>
    </location>
</feature>
<dbReference type="InterPro" id="IPR000374">
    <property type="entry name" value="PC_trans"/>
</dbReference>
<reference evidence="20" key="1">
    <citation type="journal article" date="2020" name="mSystems">
        <title>Genome- and Community-Level Interaction Insights into Carbon Utilization and Element Cycling Functions of Hydrothermarchaeota in Hydrothermal Sediment.</title>
        <authorList>
            <person name="Zhou Z."/>
            <person name="Liu Y."/>
            <person name="Xu W."/>
            <person name="Pan J."/>
            <person name="Luo Z.H."/>
            <person name="Li M."/>
        </authorList>
    </citation>
    <scope>NUCLEOTIDE SEQUENCE [LARGE SCALE GENOMIC DNA]</scope>
    <source>
        <strain evidence="20">HyVt-501</strain>
    </source>
</reference>
<sequence>MNREIYGALIGLATLTVLLLPLPFFVAGVALLSLLMARELSLHLGLESLWFSALFGPALFYVHPSAGAVYIALMSLSYGYVRWNLDLFMRALFVLFYTGFFPSYLINLKEEGTYLLLVFFLTIWANDVFAYYTGRRFGRHPLLPRLSPRKTVEGFVGGLLAGVLLFLLLSGMEPLRAILTALLTLLTGVAGDYFKSFVKRQLGIKDFSTALGQHGGFVDRFDAVIFSAPVFYWLISEL</sequence>
<comment type="caution">
    <text evidence="20">The sequence shown here is derived from an EMBL/GenBank/DDBJ whole genome shotgun (WGS) entry which is preliminary data.</text>
</comment>
<evidence type="ECO:0000256" key="16">
    <source>
        <dbReference type="ARBA" id="ARBA00023209"/>
    </source>
</evidence>
<feature type="transmembrane region" description="Helical" evidence="19">
    <location>
        <begin position="87"/>
        <end position="106"/>
    </location>
</feature>
<keyword evidence="13 19" id="KW-1133">Transmembrane helix</keyword>
<evidence type="ECO:0000256" key="12">
    <source>
        <dbReference type="ARBA" id="ARBA00022695"/>
    </source>
</evidence>
<dbReference type="GO" id="GO:0004605">
    <property type="term" value="F:phosphatidate cytidylyltransferase activity"/>
    <property type="evidence" value="ECO:0007669"/>
    <property type="project" value="UniProtKB-EC"/>
</dbReference>
<protein>
    <recommendedName>
        <fullName evidence="7 18">Phosphatidate cytidylyltransferase</fullName>
        <ecNumber evidence="6 18">2.7.7.41</ecNumber>
    </recommendedName>
</protein>
<dbReference type="Pfam" id="PF01148">
    <property type="entry name" value="CTP_transf_1"/>
    <property type="match status" value="1"/>
</dbReference>
<keyword evidence="12 18" id="KW-0548">Nucleotidyltransferase</keyword>
<feature type="transmembrane region" description="Helical" evidence="19">
    <location>
        <begin position="49"/>
        <end position="75"/>
    </location>
</feature>
<keyword evidence="9" id="KW-0444">Lipid biosynthesis</keyword>
<keyword evidence="8" id="KW-1003">Cell membrane</keyword>
<dbReference type="Proteomes" id="UP000885792">
    <property type="component" value="Unassembled WGS sequence"/>
</dbReference>
<proteinExistence type="inferred from homology"/>
<name>A0A7C5L537_AQUAO</name>
<evidence type="ECO:0000256" key="1">
    <source>
        <dbReference type="ARBA" id="ARBA00001698"/>
    </source>
</evidence>
<keyword evidence="15 19" id="KW-0472">Membrane</keyword>
<dbReference type="PANTHER" id="PTHR46382:SF1">
    <property type="entry name" value="PHOSPHATIDATE CYTIDYLYLTRANSFERASE"/>
    <property type="match status" value="1"/>
</dbReference>
<dbReference type="EMBL" id="DRNB01000174">
    <property type="protein sequence ID" value="HHJ64205.1"/>
    <property type="molecule type" value="Genomic_DNA"/>
</dbReference>
<dbReference type="UniPathway" id="UPA00557">
    <property type="reaction ID" value="UER00614"/>
</dbReference>
<keyword evidence="10 18" id="KW-0808">Transferase</keyword>
<dbReference type="PANTHER" id="PTHR46382">
    <property type="entry name" value="PHOSPHATIDATE CYTIDYLYLTRANSFERASE"/>
    <property type="match status" value="1"/>
</dbReference>
<evidence type="ECO:0000256" key="8">
    <source>
        <dbReference type="ARBA" id="ARBA00022475"/>
    </source>
</evidence>
<feature type="transmembrane region" description="Helical" evidence="19">
    <location>
        <begin position="12"/>
        <end position="37"/>
    </location>
</feature>